<evidence type="ECO:0000256" key="2">
    <source>
        <dbReference type="ARBA" id="ARBA00022649"/>
    </source>
</evidence>
<keyword evidence="2" id="KW-1277">Toxin-antitoxin system</keyword>
<dbReference type="GO" id="GO:0016787">
    <property type="term" value="F:hydrolase activity"/>
    <property type="evidence" value="ECO:0007669"/>
    <property type="project" value="UniProtKB-KW"/>
</dbReference>
<dbReference type="GO" id="GO:0006401">
    <property type="term" value="P:RNA catabolic process"/>
    <property type="evidence" value="ECO:0007669"/>
    <property type="project" value="InterPro"/>
</dbReference>
<keyword evidence="3" id="KW-0540">Nuclease</keyword>
<dbReference type="Gene3D" id="3.30.2310.20">
    <property type="entry name" value="RelE-like"/>
    <property type="match status" value="1"/>
</dbReference>
<dbReference type="STRING" id="1538553.JT25_010740"/>
<proteinExistence type="inferred from homology"/>
<dbReference type="SUPFAM" id="SSF143011">
    <property type="entry name" value="RelE-like"/>
    <property type="match status" value="1"/>
</dbReference>
<dbReference type="NCBIfam" id="TIGR02116">
    <property type="entry name" value="toxin_Txe_YoeB"/>
    <property type="match status" value="1"/>
</dbReference>
<comment type="similarity">
    <text evidence="1">Belongs to the YoeB family.</text>
</comment>
<evidence type="ECO:0000256" key="3">
    <source>
        <dbReference type="ARBA" id="ARBA00022722"/>
    </source>
</evidence>
<evidence type="ECO:0000313" key="8">
    <source>
        <dbReference type="Proteomes" id="UP000030512"/>
    </source>
</evidence>
<dbReference type="Proteomes" id="UP000030512">
    <property type="component" value="Chromosome"/>
</dbReference>
<protein>
    <recommendedName>
        <fullName evidence="6">Putative mRNA interferase YoeB</fullName>
    </recommendedName>
</protein>
<dbReference type="PANTHER" id="PTHR38039">
    <property type="entry name" value="TOXIN YOEB"/>
    <property type="match status" value="1"/>
</dbReference>
<dbReference type="InterPro" id="IPR009614">
    <property type="entry name" value="YoeB_toxin"/>
</dbReference>
<name>A0A126T4G2_9GAMM</name>
<accession>A0A126T4G2</accession>
<evidence type="ECO:0000256" key="1">
    <source>
        <dbReference type="ARBA" id="ARBA00008172"/>
    </source>
</evidence>
<dbReference type="RefSeq" id="WP_036276141.1">
    <property type="nucleotide sequence ID" value="NZ_CP014476.1"/>
</dbReference>
<evidence type="ECO:0000256" key="6">
    <source>
        <dbReference type="ARBA" id="ARBA00030388"/>
    </source>
</evidence>
<dbReference type="AlphaFoldDB" id="A0A126T4G2"/>
<evidence type="ECO:0000313" key="7">
    <source>
        <dbReference type="EMBL" id="AMK76958.1"/>
    </source>
</evidence>
<sequence>MKSLVFEGNTWAIYEELRDKDKVLHKALCKLLREMLRGDPASGLGKPEPLRHNLSGLWSRRISHKDRLIYKFDNNYIYIFAIGGHYEQY</sequence>
<dbReference type="GO" id="GO:0004519">
    <property type="term" value="F:endonuclease activity"/>
    <property type="evidence" value="ECO:0007669"/>
    <property type="project" value="UniProtKB-KW"/>
</dbReference>
<dbReference type="KEGG" id="mdn:JT25_010740"/>
<keyword evidence="5" id="KW-0378">Hydrolase</keyword>
<dbReference type="EMBL" id="CP014476">
    <property type="protein sequence ID" value="AMK76958.1"/>
    <property type="molecule type" value="Genomic_DNA"/>
</dbReference>
<organism evidence="7 8">
    <name type="scientific">Methylomonas denitrificans</name>
    <dbReference type="NCBI Taxonomy" id="1538553"/>
    <lineage>
        <taxon>Bacteria</taxon>
        <taxon>Pseudomonadati</taxon>
        <taxon>Pseudomonadota</taxon>
        <taxon>Gammaproteobacteria</taxon>
        <taxon>Methylococcales</taxon>
        <taxon>Methylococcaceae</taxon>
        <taxon>Methylomonas</taxon>
    </lineage>
</organism>
<evidence type="ECO:0000256" key="4">
    <source>
        <dbReference type="ARBA" id="ARBA00022759"/>
    </source>
</evidence>
<keyword evidence="4" id="KW-0255">Endonuclease</keyword>
<keyword evidence="8" id="KW-1185">Reference proteome</keyword>
<gene>
    <name evidence="7" type="ORF">JT25_010740</name>
</gene>
<dbReference type="InterPro" id="IPR035093">
    <property type="entry name" value="RelE/ParE_toxin_dom_sf"/>
</dbReference>
<evidence type="ECO:0000256" key="5">
    <source>
        <dbReference type="ARBA" id="ARBA00022801"/>
    </source>
</evidence>
<dbReference type="Pfam" id="PF06769">
    <property type="entry name" value="YoeB_toxin"/>
    <property type="match status" value="1"/>
</dbReference>
<reference evidence="7 8" key="1">
    <citation type="journal article" date="2015" name="Environ. Microbiol.">
        <title>Methane oxidation coupled to nitrate reduction under hypoxia by the Gammaproteobacterium Methylomonas denitrificans, sp. nov. type strain FJG1.</title>
        <authorList>
            <person name="Kits K.D."/>
            <person name="Klotz M.G."/>
            <person name="Stein L.Y."/>
        </authorList>
    </citation>
    <scope>NUCLEOTIDE SEQUENCE [LARGE SCALE GENOMIC DNA]</scope>
    <source>
        <strain evidence="7 8">FJG1</strain>
    </source>
</reference>
<dbReference type="OrthoDB" id="9801102at2"/>
<dbReference type="PANTHER" id="PTHR38039:SF1">
    <property type="entry name" value="TOXIN YOEB"/>
    <property type="match status" value="1"/>
</dbReference>